<feature type="domain" description="Outer membrane lipoprotein BamD-like" evidence="6">
    <location>
        <begin position="36"/>
        <end position="225"/>
    </location>
</feature>
<sequence>MHNSKVIRNTIYLLCCCFLMVSCSFVKKGEKFVGDRTADEIYESALRKSSAKEYKSAVKDLEEIDNLYPFSPVAIKARLMMSFLNYELGDYSRAEIYADDYIQLYPDSKDIDFAYYLRIMANYMQISDIDRDQSSVHKVLELLNEFIHLFPSSVYLEEVMKRLELVHQHVAGKEFSVGKFYLQRGEYVAAIKRFSTILNKYKETKYYSESLYRISEAYLALGDVAAYARYMSLLKECCMDTGWYKEPLQASKVDSQ</sequence>
<gene>
    <name evidence="4" type="primary">bamD</name>
    <name evidence="7" type="ORF">EMUR_04125</name>
</gene>
<dbReference type="InterPro" id="IPR039565">
    <property type="entry name" value="BamD-like"/>
</dbReference>
<accession>V9R8A3</accession>
<comment type="subunit">
    <text evidence="4">Part of the Bam complex.</text>
</comment>
<dbReference type="AlphaFoldDB" id="V9R8A3"/>
<reference evidence="7 8" key="1">
    <citation type="journal article" date="2014" name="Genome Announc.">
        <title>Complete Genome Sequence of Ehrlichia muris Strain AS145T, a Model Monocytotropic Ehrlichia Strain.</title>
        <authorList>
            <person name="Thirumalapura N.R."/>
            <person name="Qin X."/>
            <person name="Kuriakose J.A."/>
            <person name="Walker D.H."/>
        </authorList>
    </citation>
    <scope>NUCLEOTIDE SEQUENCE [LARGE SCALE GENOMIC DNA]</scope>
    <source>
        <strain evidence="8">AS154</strain>
    </source>
</reference>
<dbReference type="GO" id="GO:0043165">
    <property type="term" value="P:Gram-negative-bacterium-type cell outer membrane assembly"/>
    <property type="evidence" value="ECO:0007669"/>
    <property type="project" value="UniProtKB-UniRule"/>
</dbReference>
<evidence type="ECO:0000256" key="4">
    <source>
        <dbReference type="HAMAP-Rule" id="MF_00922"/>
    </source>
</evidence>
<dbReference type="GO" id="GO:0009279">
    <property type="term" value="C:cell outer membrane"/>
    <property type="evidence" value="ECO:0007669"/>
    <property type="project" value="UniProtKB-SubCell"/>
</dbReference>
<evidence type="ECO:0000256" key="2">
    <source>
        <dbReference type="ARBA" id="ARBA00023136"/>
    </source>
</evidence>
<proteinExistence type="inferred from homology"/>
<comment type="function">
    <text evidence="4">Part of the outer membrane protein assembly complex, which is involved in assembly and insertion of beta-barrel proteins into the outer membrane.</text>
</comment>
<keyword evidence="8" id="KW-1185">Reference proteome</keyword>
<dbReference type="Pfam" id="PF13525">
    <property type="entry name" value="YfiO"/>
    <property type="match status" value="1"/>
</dbReference>
<evidence type="ECO:0000259" key="6">
    <source>
        <dbReference type="Pfam" id="PF13525"/>
    </source>
</evidence>
<evidence type="ECO:0000256" key="5">
    <source>
        <dbReference type="SAM" id="SignalP"/>
    </source>
</evidence>
<dbReference type="SUPFAM" id="SSF48452">
    <property type="entry name" value="TPR-like"/>
    <property type="match status" value="1"/>
</dbReference>
<evidence type="ECO:0000313" key="7">
    <source>
        <dbReference type="EMBL" id="AHC39523.1"/>
    </source>
</evidence>
<organism evidence="7 8">
    <name type="scientific">Ehrlichia muris AS145</name>
    <dbReference type="NCBI Taxonomy" id="1423892"/>
    <lineage>
        <taxon>Bacteria</taxon>
        <taxon>Pseudomonadati</taxon>
        <taxon>Pseudomonadota</taxon>
        <taxon>Alphaproteobacteria</taxon>
        <taxon>Rickettsiales</taxon>
        <taxon>Anaplasmataceae</taxon>
        <taxon>Ehrlichia</taxon>
    </lineage>
</organism>
<dbReference type="InterPro" id="IPR017689">
    <property type="entry name" value="BamD"/>
</dbReference>
<feature type="chain" id="PRO_5009023415" description="Outer membrane protein assembly factor BamD" evidence="5">
    <location>
        <begin position="29"/>
        <end position="256"/>
    </location>
</feature>
<dbReference type="KEGG" id="emr:EMUR_04125"/>
<name>V9R8A3_9RICK</name>
<dbReference type="InterPro" id="IPR011990">
    <property type="entry name" value="TPR-like_helical_dom_sf"/>
</dbReference>
<dbReference type="RefSeq" id="WP_024072403.1">
    <property type="nucleotide sequence ID" value="NC_023063.1"/>
</dbReference>
<dbReference type="Proteomes" id="UP000018689">
    <property type="component" value="Chromosome"/>
</dbReference>
<dbReference type="FunFam" id="1.25.40.10:FF:002741">
    <property type="entry name" value="Outer membrane protein assembly factor BamD"/>
    <property type="match status" value="1"/>
</dbReference>
<dbReference type="Gene3D" id="1.25.40.10">
    <property type="entry name" value="Tetratricopeptide repeat domain"/>
    <property type="match status" value="1"/>
</dbReference>
<dbReference type="PROSITE" id="PS51257">
    <property type="entry name" value="PROKAR_LIPOPROTEIN"/>
    <property type="match status" value="1"/>
</dbReference>
<evidence type="ECO:0000256" key="3">
    <source>
        <dbReference type="ARBA" id="ARBA00023237"/>
    </source>
</evidence>
<dbReference type="NCBIfam" id="TIGR03302">
    <property type="entry name" value="OM_YfiO"/>
    <property type="match status" value="1"/>
</dbReference>
<dbReference type="GO" id="GO:0051205">
    <property type="term" value="P:protein insertion into membrane"/>
    <property type="evidence" value="ECO:0007669"/>
    <property type="project" value="UniProtKB-UniRule"/>
</dbReference>
<evidence type="ECO:0000313" key="8">
    <source>
        <dbReference type="Proteomes" id="UP000018689"/>
    </source>
</evidence>
<keyword evidence="3 4" id="KW-0998">Cell outer membrane</keyword>
<evidence type="ECO:0000256" key="1">
    <source>
        <dbReference type="ARBA" id="ARBA00022729"/>
    </source>
</evidence>
<keyword evidence="4" id="KW-0449">Lipoprotein</keyword>
<keyword evidence="4" id="KW-0564">Palmitate</keyword>
<dbReference type="PATRIC" id="fig|1423892.3.peg.845"/>
<keyword evidence="2 4" id="KW-0472">Membrane</keyword>
<feature type="signal peptide" evidence="5">
    <location>
        <begin position="1"/>
        <end position="28"/>
    </location>
</feature>
<comment type="subcellular location">
    <subcellularLocation>
        <location evidence="4">Cell outer membrane</location>
        <topology evidence="4">Lipid-anchor</topology>
    </subcellularLocation>
</comment>
<protein>
    <recommendedName>
        <fullName evidence="4">Outer membrane protein assembly factor BamD</fullName>
    </recommendedName>
</protein>
<dbReference type="HOGENOM" id="CLU_065982_1_0_5"/>
<keyword evidence="1 4" id="KW-0732">Signal</keyword>
<dbReference type="STRING" id="1423892.EMUR_04125"/>
<dbReference type="EMBL" id="CP006917">
    <property type="protein sequence ID" value="AHC39523.1"/>
    <property type="molecule type" value="Genomic_DNA"/>
</dbReference>
<dbReference type="OrthoDB" id="9804044at2"/>
<dbReference type="HAMAP" id="MF_00922">
    <property type="entry name" value="OM_assembly_BamD"/>
    <property type="match status" value="1"/>
</dbReference>
<comment type="similarity">
    <text evidence="4">Belongs to the BamD family.</text>
</comment>